<dbReference type="RefSeq" id="WP_112284906.1">
    <property type="nucleotide sequence ID" value="NZ_MASW01000007.1"/>
</dbReference>
<dbReference type="Pfam" id="PF00561">
    <property type="entry name" value="Abhydrolase_1"/>
    <property type="match status" value="2"/>
</dbReference>
<keyword evidence="2" id="KW-0378">Hydrolase</keyword>
<dbReference type="Proteomes" id="UP000249915">
    <property type="component" value="Unassembled WGS sequence"/>
</dbReference>
<accession>A0A2V4AIG5</accession>
<dbReference type="EMBL" id="MASW01000007">
    <property type="protein sequence ID" value="PXY18976.1"/>
    <property type="molecule type" value="Genomic_DNA"/>
</dbReference>
<feature type="domain" description="AB hydrolase-1" evidence="1">
    <location>
        <begin position="44"/>
        <end position="178"/>
    </location>
</feature>
<dbReference type="OrthoDB" id="495620at2"/>
<dbReference type="GO" id="GO:0004806">
    <property type="term" value="F:triacylglycerol lipase activity"/>
    <property type="evidence" value="ECO:0007669"/>
    <property type="project" value="TreeGrafter"/>
</dbReference>
<gene>
    <name evidence="2" type="ORF">BAY60_29580</name>
</gene>
<dbReference type="PANTHER" id="PTHR43433:SF5">
    <property type="entry name" value="AB HYDROLASE-1 DOMAIN-CONTAINING PROTEIN"/>
    <property type="match status" value="1"/>
</dbReference>
<name>A0A2V4AIG5_9PSEU</name>
<dbReference type="InterPro" id="IPR029058">
    <property type="entry name" value="AB_hydrolase_fold"/>
</dbReference>
<reference evidence="2 3" key="1">
    <citation type="submission" date="2016-07" db="EMBL/GenBank/DDBJ databases">
        <title>Draft genome sequence of Prauserella muralis DSM 45305, isolated from a mould-covered wall in an indoor environment.</title>
        <authorList>
            <person name="Ruckert C."/>
            <person name="Albersmeier A."/>
            <person name="Jiang C.-L."/>
            <person name="Jiang Y."/>
            <person name="Kalinowski J."/>
            <person name="Schneider O."/>
            <person name="Winkler A."/>
            <person name="Zotchev S.B."/>
        </authorList>
    </citation>
    <scope>NUCLEOTIDE SEQUENCE [LARGE SCALE GENOMIC DNA]</scope>
    <source>
        <strain evidence="2 3">DSM 45305</strain>
    </source>
</reference>
<dbReference type="PANTHER" id="PTHR43433">
    <property type="entry name" value="HYDROLASE, ALPHA/BETA FOLD FAMILY PROTEIN"/>
    <property type="match status" value="1"/>
</dbReference>
<organism evidence="2 3">
    <name type="scientific">Prauserella muralis</name>
    <dbReference type="NCBI Taxonomy" id="588067"/>
    <lineage>
        <taxon>Bacteria</taxon>
        <taxon>Bacillati</taxon>
        <taxon>Actinomycetota</taxon>
        <taxon>Actinomycetes</taxon>
        <taxon>Pseudonocardiales</taxon>
        <taxon>Pseudonocardiaceae</taxon>
        <taxon>Prauserella</taxon>
    </lineage>
</organism>
<protein>
    <submittedName>
        <fullName evidence="2">Hydrolase</fullName>
    </submittedName>
</protein>
<dbReference type="InterPro" id="IPR000073">
    <property type="entry name" value="AB_hydrolase_1"/>
</dbReference>
<dbReference type="Gene3D" id="3.40.50.1820">
    <property type="entry name" value="alpha/beta hydrolase"/>
    <property type="match status" value="1"/>
</dbReference>
<evidence type="ECO:0000313" key="3">
    <source>
        <dbReference type="Proteomes" id="UP000249915"/>
    </source>
</evidence>
<dbReference type="PRINTS" id="PR00111">
    <property type="entry name" value="ABHYDROLASE"/>
</dbReference>
<dbReference type="InterPro" id="IPR050471">
    <property type="entry name" value="AB_hydrolase"/>
</dbReference>
<evidence type="ECO:0000259" key="1">
    <source>
        <dbReference type="Pfam" id="PF00561"/>
    </source>
</evidence>
<dbReference type="SUPFAM" id="SSF53474">
    <property type="entry name" value="alpha/beta-Hydrolases"/>
    <property type="match status" value="1"/>
</dbReference>
<comment type="caution">
    <text evidence="2">The sequence shown here is derived from an EMBL/GenBank/DDBJ whole genome shotgun (WGS) entry which is preliminary data.</text>
</comment>
<sequence length="278" mass="29732">MYPTAGRSEGAGQQAEREPTGSASTTIRAGELEVGYIDGGSGVPLVLIHGGESDRTAYATLRTHLGAGIRAISYDQRDSGITVNPPDPYTMGDLGDDVASLLDALGIQSAHLLGTSFGGAVAQHAALRHPERVASLTLIATTPSFALTGEPIDKLLNMPYDDMRRAVDDFFVTPGGRAELRSRAAETLVTRDHEQRARRHAAARQHEVRDRLGEITAPTLIVHGTEDQLAPYAGAVLMEQRIPNAQLRSIEGGRHAIGMEFADTIALWVRELLGVRAA</sequence>
<dbReference type="GO" id="GO:0046503">
    <property type="term" value="P:glycerolipid catabolic process"/>
    <property type="evidence" value="ECO:0007669"/>
    <property type="project" value="TreeGrafter"/>
</dbReference>
<dbReference type="AlphaFoldDB" id="A0A2V4AIG5"/>
<keyword evidence="3" id="KW-1185">Reference proteome</keyword>
<proteinExistence type="predicted"/>
<evidence type="ECO:0000313" key="2">
    <source>
        <dbReference type="EMBL" id="PXY18976.1"/>
    </source>
</evidence>
<feature type="domain" description="AB hydrolase-1" evidence="1">
    <location>
        <begin position="204"/>
        <end position="260"/>
    </location>
</feature>